<evidence type="ECO:0000313" key="2">
    <source>
        <dbReference type="EMBL" id="UUY02398.1"/>
    </source>
</evidence>
<proteinExistence type="predicted"/>
<dbReference type="RefSeq" id="WP_353862927.1">
    <property type="nucleotide sequence ID" value="NZ_CP088295.1"/>
</dbReference>
<feature type="chain" id="PRO_5045739865" evidence="1">
    <location>
        <begin position="25"/>
        <end position="362"/>
    </location>
</feature>
<accession>A0ABY5PCJ7</accession>
<keyword evidence="3" id="KW-1185">Reference proteome</keyword>
<organism evidence="2 3">
    <name type="scientific">Svornostia abyssi</name>
    <dbReference type="NCBI Taxonomy" id="2898438"/>
    <lineage>
        <taxon>Bacteria</taxon>
        <taxon>Bacillati</taxon>
        <taxon>Actinomycetota</taxon>
        <taxon>Thermoleophilia</taxon>
        <taxon>Solirubrobacterales</taxon>
        <taxon>Baekduiaceae</taxon>
        <taxon>Svornostia</taxon>
    </lineage>
</organism>
<name>A0ABY5PCJ7_9ACTN</name>
<protein>
    <submittedName>
        <fullName evidence="2">Uncharacterized protein</fullName>
    </submittedName>
</protein>
<reference evidence="3" key="1">
    <citation type="submission" date="2021-11" db="EMBL/GenBank/DDBJ databases">
        <title>Cultivation dependent microbiological survey of springs from the worlds oldest radium mine currently devoted to the extraction of radon-saturated water.</title>
        <authorList>
            <person name="Kapinusova G."/>
            <person name="Smrhova T."/>
            <person name="Strejcek M."/>
            <person name="Suman J."/>
            <person name="Jani K."/>
            <person name="Pajer P."/>
            <person name="Uhlik O."/>
        </authorList>
    </citation>
    <scope>NUCLEOTIDE SEQUENCE [LARGE SCALE GENOMIC DNA]</scope>
    <source>
        <strain evidence="3">J379</strain>
    </source>
</reference>
<dbReference type="EMBL" id="CP088295">
    <property type="protein sequence ID" value="UUY02398.1"/>
    <property type="molecule type" value="Genomic_DNA"/>
</dbReference>
<evidence type="ECO:0000313" key="3">
    <source>
        <dbReference type="Proteomes" id="UP001058860"/>
    </source>
</evidence>
<keyword evidence="1" id="KW-0732">Signal</keyword>
<dbReference type="Proteomes" id="UP001058860">
    <property type="component" value="Chromosome"/>
</dbReference>
<feature type="signal peptide" evidence="1">
    <location>
        <begin position="1"/>
        <end position="24"/>
    </location>
</feature>
<sequence>MPRALLFTAAAAGAVAMMPTPATAATCGVAQSRALFETPEVQVFASKGKAVACLRATGRSRVVGPRSSGRATTLVRGVAGGRWLSIVRAGAGGTDQADLHQLIDLRSGRRAQVAERRNRVETVTLPGVLIHALGEGRGVVARSTSGRTVVLSRVKGAEGIAAAGNRVYWLEPSGGSDPKVRSARLSGVPTAAGAATGPAAQTIGSCPADADGRLLLHDRSRVVTQRPDGVRVCNRWTGKTWNVGDAQTTFTALTTAGVAYRSPTSAGLLRFSTSARVELPLAADAPSVASEAFLVGATPDGLRAANAAKSTAPAEVLDAGSVTDVAAALVPASDRPEDDTVVYWTDADGKARTATLPVTTEG</sequence>
<gene>
    <name evidence="2" type="ORF">LRS13_17040</name>
</gene>
<evidence type="ECO:0000256" key="1">
    <source>
        <dbReference type="SAM" id="SignalP"/>
    </source>
</evidence>